<keyword evidence="1" id="KW-0963">Cytoplasm</keyword>
<dbReference type="HAMAP" id="MF_01663">
    <property type="entry name" value="L_rham_rotase"/>
    <property type="match status" value="1"/>
</dbReference>
<keyword evidence="4" id="KW-0684">Rhamnose metabolism</keyword>
<keyword evidence="2" id="KW-0413">Isomerase</keyword>
<dbReference type="EMBL" id="FOGL01000008">
    <property type="protein sequence ID" value="SER68433.1"/>
    <property type="molecule type" value="Genomic_DNA"/>
</dbReference>
<evidence type="ECO:0000256" key="4">
    <source>
        <dbReference type="ARBA" id="ARBA00023308"/>
    </source>
</evidence>
<dbReference type="PANTHER" id="PTHR34389:SF2">
    <property type="entry name" value="L-RHAMNOSE MUTAROTASE"/>
    <property type="match status" value="1"/>
</dbReference>
<sequence>MIRKGFLMKVYPDKHEEYEQKHNEIWPEMVEELKRHGASNYSIFLDKKTSTLFGYVEIEDEEKWNRMALTEVNQKWWAFMQPLMETNEDRSPVTISLHEVFHMD</sequence>
<dbReference type="NCBIfam" id="TIGR02625">
    <property type="entry name" value="YiiL_rotase"/>
    <property type="match status" value="1"/>
</dbReference>
<evidence type="ECO:0000256" key="5">
    <source>
        <dbReference type="NCBIfam" id="TIGR02625"/>
    </source>
</evidence>
<dbReference type="SUPFAM" id="SSF54909">
    <property type="entry name" value="Dimeric alpha+beta barrel"/>
    <property type="match status" value="1"/>
</dbReference>
<dbReference type="InterPro" id="IPR013448">
    <property type="entry name" value="L-rhamnose_mutarotase"/>
</dbReference>
<proteinExistence type="inferred from homology"/>
<dbReference type="RefSeq" id="WP_089740600.1">
    <property type="nucleotide sequence ID" value="NZ_FOGL01000008.1"/>
</dbReference>
<dbReference type="PANTHER" id="PTHR34389">
    <property type="entry name" value="L-RHAMNOSE MUTAROTASE"/>
    <property type="match status" value="1"/>
</dbReference>
<evidence type="ECO:0000313" key="7">
    <source>
        <dbReference type="Proteomes" id="UP000199687"/>
    </source>
</evidence>
<keyword evidence="3" id="KW-0119">Carbohydrate metabolism</keyword>
<evidence type="ECO:0000256" key="1">
    <source>
        <dbReference type="ARBA" id="ARBA00022490"/>
    </source>
</evidence>
<dbReference type="EC" id="5.1.3.32" evidence="5"/>
<gene>
    <name evidence="6" type="ORF">SAMN04487944_10848</name>
</gene>
<keyword evidence="7" id="KW-1185">Reference proteome</keyword>
<reference evidence="6 7" key="1">
    <citation type="submission" date="2016-10" db="EMBL/GenBank/DDBJ databases">
        <authorList>
            <person name="de Groot N.N."/>
        </authorList>
    </citation>
    <scope>NUCLEOTIDE SEQUENCE [LARGE SCALE GENOMIC DNA]</scope>
    <source>
        <strain evidence="6 7">CGMCC 1.7727</strain>
    </source>
</reference>
<protein>
    <recommendedName>
        <fullName evidence="5">L-rhamnose mutarotase</fullName>
        <ecNumber evidence="5">5.1.3.32</ecNumber>
    </recommendedName>
</protein>
<accession>A0A1H9R916</accession>
<name>A0A1H9R916_9BACI</name>
<evidence type="ECO:0000256" key="2">
    <source>
        <dbReference type="ARBA" id="ARBA00023235"/>
    </source>
</evidence>
<dbReference type="AlphaFoldDB" id="A0A1H9R916"/>
<dbReference type="STRING" id="531814.SAMN04487944_10848"/>
<dbReference type="InterPro" id="IPR008000">
    <property type="entry name" value="Rham/fucose_mutarotase"/>
</dbReference>
<dbReference type="Pfam" id="PF05336">
    <property type="entry name" value="rhaM"/>
    <property type="match status" value="1"/>
</dbReference>
<dbReference type="GO" id="GO:0062192">
    <property type="term" value="F:L-rhamnose mutarotase activity"/>
    <property type="evidence" value="ECO:0007669"/>
    <property type="project" value="UniProtKB-UniRule"/>
</dbReference>
<dbReference type="OrthoDB" id="9799608at2"/>
<evidence type="ECO:0000313" key="6">
    <source>
        <dbReference type="EMBL" id="SER68433.1"/>
    </source>
</evidence>
<dbReference type="Gene3D" id="3.30.70.100">
    <property type="match status" value="1"/>
</dbReference>
<dbReference type="InterPro" id="IPR011008">
    <property type="entry name" value="Dimeric_a/b-barrel"/>
</dbReference>
<dbReference type="Proteomes" id="UP000199687">
    <property type="component" value="Unassembled WGS sequence"/>
</dbReference>
<organism evidence="6 7">
    <name type="scientific">Gracilibacillus ureilyticus</name>
    <dbReference type="NCBI Taxonomy" id="531814"/>
    <lineage>
        <taxon>Bacteria</taxon>
        <taxon>Bacillati</taxon>
        <taxon>Bacillota</taxon>
        <taxon>Bacilli</taxon>
        <taxon>Bacillales</taxon>
        <taxon>Bacillaceae</taxon>
        <taxon>Gracilibacillus</taxon>
    </lineage>
</organism>
<dbReference type="GO" id="GO:0019301">
    <property type="term" value="P:rhamnose catabolic process"/>
    <property type="evidence" value="ECO:0007669"/>
    <property type="project" value="UniProtKB-UniRule"/>
</dbReference>
<evidence type="ECO:0000256" key="3">
    <source>
        <dbReference type="ARBA" id="ARBA00023277"/>
    </source>
</evidence>
<dbReference type="GO" id="GO:0005737">
    <property type="term" value="C:cytoplasm"/>
    <property type="evidence" value="ECO:0007669"/>
    <property type="project" value="InterPro"/>
</dbReference>